<name>A0A1X7H008_9BACL</name>
<dbReference type="GO" id="GO:0003677">
    <property type="term" value="F:DNA binding"/>
    <property type="evidence" value="ECO:0007669"/>
    <property type="project" value="InterPro"/>
</dbReference>
<dbReference type="InterPro" id="IPR000281">
    <property type="entry name" value="HTH_RpiR"/>
</dbReference>
<feature type="domain" description="HTH rpiR-type" evidence="1">
    <location>
        <begin position="11"/>
        <end position="82"/>
    </location>
</feature>
<dbReference type="EMBL" id="LT840184">
    <property type="protein sequence ID" value="SMF77265.1"/>
    <property type="molecule type" value="Genomic_DNA"/>
</dbReference>
<accession>A0A1X7H008</accession>
<gene>
    <name evidence="2" type="ORF">SAMN05661091_1420</name>
</gene>
<dbReference type="PROSITE" id="PS51071">
    <property type="entry name" value="HTH_RPIR"/>
    <property type="match status" value="1"/>
</dbReference>
<evidence type="ECO:0000313" key="2">
    <source>
        <dbReference type="EMBL" id="SMF77265.1"/>
    </source>
</evidence>
<dbReference type="InterPro" id="IPR047640">
    <property type="entry name" value="RpiR-like"/>
</dbReference>
<dbReference type="GO" id="GO:0097367">
    <property type="term" value="F:carbohydrate derivative binding"/>
    <property type="evidence" value="ECO:0007669"/>
    <property type="project" value="InterPro"/>
</dbReference>
<keyword evidence="3" id="KW-1185">Reference proteome</keyword>
<evidence type="ECO:0000259" key="1">
    <source>
        <dbReference type="PROSITE" id="PS51071"/>
    </source>
</evidence>
<dbReference type="GO" id="GO:0003700">
    <property type="term" value="F:DNA-binding transcription factor activity"/>
    <property type="evidence" value="ECO:0007669"/>
    <property type="project" value="InterPro"/>
</dbReference>
<dbReference type="InterPro" id="IPR036388">
    <property type="entry name" value="WH-like_DNA-bd_sf"/>
</dbReference>
<reference evidence="2 3" key="1">
    <citation type="submission" date="2017-04" db="EMBL/GenBank/DDBJ databases">
        <authorList>
            <person name="Afonso C.L."/>
            <person name="Miller P.J."/>
            <person name="Scott M.A."/>
            <person name="Spackman E."/>
            <person name="Goraichik I."/>
            <person name="Dimitrov K.M."/>
            <person name="Suarez D.L."/>
            <person name="Swayne D.E."/>
        </authorList>
    </citation>
    <scope>NUCLEOTIDE SEQUENCE [LARGE SCALE GENOMIC DNA]</scope>
    <source>
        <strain evidence="2 3">N3/975</strain>
    </source>
</reference>
<dbReference type="InterPro" id="IPR009057">
    <property type="entry name" value="Homeodomain-like_sf"/>
</dbReference>
<evidence type="ECO:0000313" key="3">
    <source>
        <dbReference type="Proteomes" id="UP000192940"/>
    </source>
</evidence>
<proteinExistence type="predicted"/>
<dbReference type="Gene3D" id="1.10.10.10">
    <property type="entry name" value="Winged helix-like DNA-binding domain superfamily/Winged helix DNA-binding domain"/>
    <property type="match status" value="1"/>
</dbReference>
<dbReference type="PROSITE" id="PS00356">
    <property type="entry name" value="HTH_LACI_1"/>
    <property type="match status" value="1"/>
</dbReference>
<dbReference type="Pfam" id="PF01418">
    <property type="entry name" value="HTH_6"/>
    <property type="match status" value="1"/>
</dbReference>
<sequence length="82" mass="8884">MKHTQKLINSTNMLLLISSIYSSLTKAEKKVADAVQSNSEEAVLAIVTDLAERAGVGETSVIRFCRALGLNVEIQHDSQIIA</sequence>
<dbReference type="PANTHER" id="PTHR30514">
    <property type="entry name" value="GLUCOKINASE"/>
    <property type="match status" value="1"/>
</dbReference>
<dbReference type="Proteomes" id="UP000192940">
    <property type="component" value="Chromosome I"/>
</dbReference>
<organism evidence="2 3">
    <name type="scientific">Paenibacillus uliginis N3/975</name>
    <dbReference type="NCBI Taxonomy" id="1313296"/>
    <lineage>
        <taxon>Bacteria</taxon>
        <taxon>Bacillati</taxon>
        <taxon>Bacillota</taxon>
        <taxon>Bacilli</taxon>
        <taxon>Bacillales</taxon>
        <taxon>Paenibacillaceae</taxon>
        <taxon>Paenibacillus</taxon>
    </lineage>
</organism>
<dbReference type="PANTHER" id="PTHR30514:SF1">
    <property type="entry name" value="HTH-TYPE TRANSCRIPTIONAL REGULATOR HEXR-RELATED"/>
    <property type="match status" value="1"/>
</dbReference>
<protein>
    <submittedName>
        <fullName evidence="2">Transcriptional regulator, RpiR family</fullName>
    </submittedName>
</protein>
<dbReference type="STRING" id="1313296.SAMN05661091_1420"/>
<dbReference type="AlphaFoldDB" id="A0A1X7H008"/>
<dbReference type="SUPFAM" id="SSF46689">
    <property type="entry name" value="Homeodomain-like"/>
    <property type="match status" value="1"/>
</dbReference>